<dbReference type="InterPro" id="IPR050955">
    <property type="entry name" value="Plant_Biomass_Hydrol_Est"/>
</dbReference>
<dbReference type="EMBL" id="CP010836">
    <property type="protein sequence ID" value="AJP72534.1"/>
    <property type="molecule type" value="Genomic_DNA"/>
</dbReference>
<name>A0A7U4LFH3_9SPHN</name>
<dbReference type="InterPro" id="IPR000801">
    <property type="entry name" value="Esterase-like"/>
</dbReference>
<evidence type="ECO:0000256" key="1">
    <source>
        <dbReference type="ARBA" id="ARBA00022729"/>
    </source>
</evidence>
<reference evidence="3 4" key="2">
    <citation type="submission" date="2015-02" db="EMBL/GenBank/DDBJ databases">
        <title>The complete genome of Sphingomonas hengshuiensis sp. WHSC-8 isolated from soil of Hengshui Lake.</title>
        <authorList>
            <person name="Wei S."/>
            <person name="Guo J."/>
            <person name="Su C."/>
            <person name="Wu R."/>
            <person name="Zhang Z."/>
            <person name="Liang K."/>
            <person name="Li H."/>
            <person name="Wang T."/>
            <person name="Liu H."/>
            <person name="Zhang C."/>
            <person name="Li Z."/>
            <person name="Wang Q."/>
            <person name="Meng J."/>
        </authorList>
    </citation>
    <scope>NUCLEOTIDE SEQUENCE [LARGE SCALE GENOMIC DNA]</scope>
    <source>
        <strain evidence="3 4">WHSC-8</strain>
    </source>
</reference>
<evidence type="ECO:0000256" key="2">
    <source>
        <dbReference type="SAM" id="MobiDB-lite"/>
    </source>
</evidence>
<protein>
    <recommendedName>
        <fullName evidence="5">Phospholipase</fullName>
    </recommendedName>
</protein>
<gene>
    <name evidence="3" type="ORF">TS85_13250</name>
</gene>
<dbReference type="Gene3D" id="3.40.50.1820">
    <property type="entry name" value="alpha/beta hydrolase"/>
    <property type="match status" value="1"/>
</dbReference>
<dbReference type="InterPro" id="IPR029058">
    <property type="entry name" value="AB_hydrolase_fold"/>
</dbReference>
<organism evidence="3 4">
    <name type="scientific">Sphingomonas hengshuiensis</name>
    <dbReference type="NCBI Taxonomy" id="1609977"/>
    <lineage>
        <taxon>Bacteria</taxon>
        <taxon>Pseudomonadati</taxon>
        <taxon>Pseudomonadota</taxon>
        <taxon>Alphaproteobacteria</taxon>
        <taxon>Sphingomonadales</taxon>
        <taxon>Sphingomonadaceae</taxon>
        <taxon>Sphingomonas</taxon>
    </lineage>
</organism>
<dbReference type="SUPFAM" id="SSF53474">
    <property type="entry name" value="alpha/beta-Hydrolases"/>
    <property type="match status" value="1"/>
</dbReference>
<dbReference type="PANTHER" id="PTHR43037:SF1">
    <property type="entry name" value="BLL1128 PROTEIN"/>
    <property type="match status" value="1"/>
</dbReference>
<accession>A0A7U4LFH3</accession>
<sequence>MLALAGCATTPHSPATGDRSLSYAMPQAGGKQIPYRVYLPSAWSPRARMPLVVVLHGYAATADQPFEEAAGKLQREAERHGFVVVSPSGYNGMADYGANLPLPSSLSRSGKPLDTTPQAESALAEADVLNVIDRATRDYAIDSRRIYLMGNSMGMTGVLHLARTQPQRWCAVSASGGPPWPDYPVERLKRLSGMLLVHGGRDTLAKIADSEGLANRAKAAGIDARLQVIPEGTHGDAWTHYLAETFQFFADRDCRNR</sequence>
<dbReference type="AlphaFoldDB" id="A0A7U4LFH3"/>
<reference evidence="3 4" key="1">
    <citation type="journal article" date="2015" name="Int. J. Syst. Evol. Microbiol.">
        <title>Sphingomonas hengshuiensis sp. nov., isolated from lake wetland.</title>
        <authorList>
            <person name="Wei S."/>
            <person name="Wang T."/>
            <person name="Liu H."/>
            <person name="Zhang C."/>
            <person name="Guo J."/>
            <person name="Wang Q."/>
            <person name="Liang K."/>
            <person name="Zhang Z."/>
        </authorList>
    </citation>
    <scope>NUCLEOTIDE SEQUENCE [LARGE SCALE GENOMIC DNA]</scope>
    <source>
        <strain evidence="3 4">WHSC-8</strain>
    </source>
</reference>
<dbReference type="Pfam" id="PF00756">
    <property type="entry name" value="Esterase"/>
    <property type="match status" value="1"/>
</dbReference>
<evidence type="ECO:0008006" key="5">
    <source>
        <dbReference type="Google" id="ProtNLM"/>
    </source>
</evidence>
<dbReference type="PANTHER" id="PTHR43037">
    <property type="entry name" value="UNNAMED PRODUCT-RELATED"/>
    <property type="match status" value="1"/>
</dbReference>
<feature type="region of interest" description="Disordered" evidence="2">
    <location>
        <begin position="1"/>
        <end position="20"/>
    </location>
</feature>
<dbReference type="KEGG" id="sphi:TS85_13250"/>
<dbReference type="Proteomes" id="UP000032300">
    <property type="component" value="Chromosome"/>
</dbReference>
<evidence type="ECO:0000313" key="4">
    <source>
        <dbReference type="Proteomes" id="UP000032300"/>
    </source>
</evidence>
<keyword evidence="1" id="KW-0732">Signal</keyword>
<keyword evidence="4" id="KW-1185">Reference proteome</keyword>
<evidence type="ECO:0000313" key="3">
    <source>
        <dbReference type="EMBL" id="AJP72534.1"/>
    </source>
</evidence>
<proteinExistence type="predicted"/>